<protein>
    <recommendedName>
        <fullName evidence="2">DUF7580 domain-containing protein</fullName>
    </recommendedName>
</protein>
<reference evidence="3" key="1">
    <citation type="submission" date="2020-01" db="EMBL/GenBank/DDBJ databases">
        <authorList>
            <consortium name="DOE Joint Genome Institute"/>
            <person name="Haridas S."/>
            <person name="Albert R."/>
            <person name="Binder M."/>
            <person name="Bloem J."/>
            <person name="Labutti K."/>
            <person name="Salamov A."/>
            <person name="Andreopoulos B."/>
            <person name="Baker S.E."/>
            <person name="Barry K."/>
            <person name="Bills G."/>
            <person name="Bluhm B.H."/>
            <person name="Cannon C."/>
            <person name="Castanera R."/>
            <person name="Culley D.E."/>
            <person name="Daum C."/>
            <person name="Ezra D."/>
            <person name="Gonzalez J.B."/>
            <person name="Henrissat B."/>
            <person name="Kuo A."/>
            <person name="Liang C."/>
            <person name="Lipzen A."/>
            <person name="Lutzoni F."/>
            <person name="Magnuson J."/>
            <person name="Mondo S."/>
            <person name="Nolan M."/>
            <person name="Ohm R."/>
            <person name="Pangilinan J."/>
            <person name="Park H.-J."/>
            <person name="Ramirez L."/>
            <person name="Alfaro M."/>
            <person name="Sun H."/>
            <person name="Tritt A."/>
            <person name="Yoshinaga Y."/>
            <person name="Zwiers L.-H."/>
            <person name="Turgeon B.G."/>
            <person name="Goodwin S.B."/>
            <person name="Spatafora J.W."/>
            <person name="Crous P.W."/>
            <person name="Grigoriev I.V."/>
        </authorList>
    </citation>
    <scope>NUCLEOTIDE SEQUENCE</scope>
    <source>
        <strain evidence="3">IPT5</strain>
    </source>
</reference>
<sequence>MSGIEVIGLVFGALPLVIAGLHSHAKAAEAVRRWRQYKSGLRSLIEAIETEDALFKEDIQRLLHGIVPANRMDSFLKQPGKSEWKVLGVECKLKTRLASSYEIYFSNLQRMQVTLEEFKRRLNVESLSVGPDGKPQLPESGRLKQQLNKWKFSISKANYEDLLDILTKYRKNLSDFTTHSQELEPYRTRSQAHLCPKFRLIRQYAHNLFDTLLSGLRCSCDSHVIRLQLQNRKLLLEEEEGLMERTPFSVIFTYVDPRMMSAPSTSISSLWTWIEAEVRHITEKPKVVVTPLEPTIGSLMTKDRSKRRKVAFAEPAVNPTVALPPELSLEQIDDLCKFIASLSQDHHDSCRGYLVDSLQRKHGVYPRQPPTMSARQQWSAYTLQSVLAKQTRTGQNMLRKDALKVAVDMASSVLQLYKTPWLSERWSNDDIYFVHRAGAPKETIFEHPYLYCELRTASSSAGMQPQQPPSRVIRDHTLFTLGVLLIELLYGKTIQELAEPEDLNFEGTPSIIWCTANRLIKEKIADELGTPYCEVVRRCVHCTFDAPTPDLDNEAFLFAVYTGVVEPLEQILTDFTKLN</sequence>
<dbReference type="InterPro" id="IPR056002">
    <property type="entry name" value="DUF7580"/>
</dbReference>
<evidence type="ECO:0000313" key="4">
    <source>
        <dbReference type="Proteomes" id="UP000799423"/>
    </source>
</evidence>
<evidence type="ECO:0000259" key="2">
    <source>
        <dbReference type="Pfam" id="PF24476"/>
    </source>
</evidence>
<feature type="chain" id="PRO_5025513922" description="DUF7580 domain-containing protein" evidence="1">
    <location>
        <begin position="20"/>
        <end position="579"/>
    </location>
</feature>
<dbReference type="AlphaFoldDB" id="A0A6A7ATN0"/>
<dbReference type="OrthoDB" id="3565018at2759"/>
<dbReference type="PANTHER" id="PTHR35186">
    <property type="entry name" value="ANK_REP_REGION DOMAIN-CONTAINING PROTEIN"/>
    <property type="match status" value="1"/>
</dbReference>
<keyword evidence="1" id="KW-0732">Signal</keyword>
<dbReference type="Proteomes" id="UP000799423">
    <property type="component" value="Unassembled WGS sequence"/>
</dbReference>
<name>A0A6A7ATN0_9PLEO</name>
<proteinExistence type="predicted"/>
<organism evidence="3 4">
    <name type="scientific">Plenodomus tracheiphilus IPT5</name>
    <dbReference type="NCBI Taxonomy" id="1408161"/>
    <lineage>
        <taxon>Eukaryota</taxon>
        <taxon>Fungi</taxon>
        <taxon>Dikarya</taxon>
        <taxon>Ascomycota</taxon>
        <taxon>Pezizomycotina</taxon>
        <taxon>Dothideomycetes</taxon>
        <taxon>Pleosporomycetidae</taxon>
        <taxon>Pleosporales</taxon>
        <taxon>Pleosporineae</taxon>
        <taxon>Leptosphaeriaceae</taxon>
        <taxon>Plenodomus</taxon>
    </lineage>
</organism>
<feature type="signal peptide" evidence="1">
    <location>
        <begin position="1"/>
        <end position="19"/>
    </location>
</feature>
<dbReference type="Pfam" id="PF24476">
    <property type="entry name" value="DUF7580"/>
    <property type="match status" value="1"/>
</dbReference>
<dbReference type="EMBL" id="MU006344">
    <property type="protein sequence ID" value="KAF2845589.1"/>
    <property type="molecule type" value="Genomic_DNA"/>
</dbReference>
<dbReference type="PANTHER" id="PTHR35186:SF4">
    <property type="entry name" value="PRION-INHIBITION AND PROPAGATION HELO DOMAIN-CONTAINING PROTEIN"/>
    <property type="match status" value="1"/>
</dbReference>
<gene>
    <name evidence="3" type="ORF">T440DRAFT_543704</name>
</gene>
<evidence type="ECO:0000313" key="3">
    <source>
        <dbReference type="EMBL" id="KAF2845589.1"/>
    </source>
</evidence>
<keyword evidence="4" id="KW-1185">Reference proteome</keyword>
<feature type="domain" description="DUF7580" evidence="2">
    <location>
        <begin position="199"/>
        <end position="573"/>
    </location>
</feature>
<accession>A0A6A7ATN0</accession>
<evidence type="ECO:0000256" key="1">
    <source>
        <dbReference type="SAM" id="SignalP"/>
    </source>
</evidence>